<accession>A0A561UYF9</accession>
<dbReference type="InterPro" id="IPR011010">
    <property type="entry name" value="DNA_brk_join_enz"/>
</dbReference>
<evidence type="ECO:0000313" key="4">
    <source>
        <dbReference type="Proteomes" id="UP000318186"/>
    </source>
</evidence>
<proteinExistence type="predicted"/>
<keyword evidence="1" id="KW-0233">DNA recombination</keyword>
<evidence type="ECO:0000313" key="3">
    <source>
        <dbReference type="EMBL" id="TWG04408.1"/>
    </source>
</evidence>
<dbReference type="EMBL" id="VIWW01000001">
    <property type="protein sequence ID" value="TWG04408.1"/>
    <property type="molecule type" value="Genomic_DNA"/>
</dbReference>
<sequence>MSDEVQAREQRKAGEDIVTVSHWLGHETPTITFDYYAHFIPQSGTKGAGAVNGLLSPPATAKLPRTLILPRRSPGLTWKTYPDQKPQLVGVRTTDGPSLPPRGSDRPGPPCSPHEEPPRQG</sequence>
<dbReference type="GO" id="GO:0006310">
    <property type="term" value="P:DNA recombination"/>
    <property type="evidence" value="ECO:0007669"/>
    <property type="project" value="UniProtKB-KW"/>
</dbReference>
<evidence type="ECO:0000256" key="2">
    <source>
        <dbReference type="SAM" id="MobiDB-lite"/>
    </source>
</evidence>
<dbReference type="GO" id="GO:0015074">
    <property type="term" value="P:DNA integration"/>
    <property type="evidence" value="ECO:0007669"/>
    <property type="project" value="InterPro"/>
</dbReference>
<evidence type="ECO:0008006" key="5">
    <source>
        <dbReference type="Google" id="ProtNLM"/>
    </source>
</evidence>
<dbReference type="GO" id="GO:0003677">
    <property type="term" value="F:DNA binding"/>
    <property type="evidence" value="ECO:0007669"/>
    <property type="project" value="InterPro"/>
</dbReference>
<dbReference type="RefSeq" id="WP_208764656.1">
    <property type="nucleotide sequence ID" value="NZ_VIWW01000001.1"/>
</dbReference>
<dbReference type="Gene3D" id="1.10.443.10">
    <property type="entry name" value="Intergrase catalytic core"/>
    <property type="match status" value="1"/>
</dbReference>
<comment type="caution">
    <text evidence="3">The sequence shown here is derived from an EMBL/GenBank/DDBJ whole genome shotgun (WGS) entry which is preliminary data.</text>
</comment>
<name>A0A561UYF9_9ACTN</name>
<dbReference type="AlphaFoldDB" id="A0A561UYF9"/>
<organism evidence="3 4">
    <name type="scientific">Streptomyces brevispora</name>
    <dbReference type="NCBI Taxonomy" id="887462"/>
    <lineage>
        <taxon>Bacteria</taxon>
        <taxon>Bacillati</taxon>
        <taxon>Actinomycetota</taxon>
        <taxon>Actinomycetes</taxon>
        <taxon>Kitasatosporales</taxon>
        <taxon>Streptomycetaceae</taxon>
        <taxon>Streptomyces</taxon>
    </lineage>
</organism>
<reference evidence="3 4" key="1">
    <citation type="submission" date="2019-06" db="EMBL/GenBank/DDBJ databases">
        <title>Sequencing the genomes of 1000 actinobacteria strains.</title>
        <authorList>
            <person name="Klenk H.-P."/>
        </authorList>
    </citation>
    <scope>NUCLEOTIDE SEQUENCE [LARGE SCALE GENOMIC DNA]</scope>
    <source>
        <strain evidence="3 4">DSM 42059</strain>
    </source>
</reference>
<evidence type="ECO:0000256" key="1">
    <source>
        <dbReference type="ARBA" id="ARBA00023172"/>
    </source>
</evidence>
<feature type="region of interest" description="Disordered" evidence="2">
    <location>
        <begin position="73"/>
        <end position="121"/>
    </location>
</feature>
<protein>
    <recommendedName>
        <fullName evidence="5">Phage integrase family protein</fullName>
    </recommendedName>
</protein>
<dbReference type="SUPFAM" id="SSF56349">
    <property type="entry name" value="DNA breaking-rejoining enzymes"/>
    <property type="match status" value="1"/>
</dbReference>
<dbReference type="Proteomes" id="UP000318186">
    <property type="component" value="Unassembled WGS sequence"/>
</dbReference>
<dbReference type="InterPro" id="IPR013762">
    <property type="entry name" value="Integrase-like_cat_sf"/>
</dbReference>
<gene>
    <name evidence="3" type="ORF">FHX80_112855</name>
</gene>